<dbReference type="Proteomes" id="UP000305401">
    <property type="component" value="Unassembled WGS sequence"/>
</dbReference>
<evidence type="ECO:0000313" key="2">
    <source>
        <dbReference type="Proteomes" id="UP000305401"/>
    </source>
</evidence>
<keyword evidence="2" id="KW-1185">Reference proteome</keyword>
<gene>
    <name evidence="1" type="ORF">E5990_00130</name>
</gene>
<organism evidence="1 2">
    <name type="scientific">Muribaculum caecicola</name>
    <dbReference type="NCBI Taxonomy" id="3038144"/>
    <lineage>
        <taxon>Bacteria</taxon>
        <taxon>Pseudomonadati</taxon>
        <taxon>Bacteroidota</taxon>
        <taxon>Bacteroidia</taxon>
        <taxon>Bacteroidales</taxon>
        <taxon>Muribaculaceae</taxon>
        <taxon>Muribaculum</taxon>
    </lineage>
</organism>
<comment type="caution">
    <text evidence="1">The sequence shown here is derived from an EMBL/GenBank/DDBJ whole genome shotgun (WGS) entry which is preliminary data.</text>
</comment>
<reference evidence="1" key="1">
    <citation type="submission" date="2019-04" db="EMBL/GenBank/DDBJ databases">
        <title>Microbes associate with the intestines of laboratory mice.</title>
        <authorList>
            <person name="Navarre W."/>
            <person name="Wong E."/>
            <person name="Huang K.C."/>
            <person name="Tropini C."/>
            <person name="Ng K."/>
            <person name="Yu B."/>
        </authorList>
    </citation>
    <scope>NUCLEOTIDE SEQUENCE</scope>
    <source>
        <strain evidence="1">NM86_A22</strain>
    </source>
</reference>
<sequence>MKKYVILIATGLLCMTACNEGKLKIAEARNVQLDDSLQTALANQDSLFILLNDITDGMTQIKAMEKILNSGNLSSETASRKDQIKSDMAAIQQALQQRRQRLAELEKKLSTSQQYSTTLKRTIDNLKAEIAQQEASISTLRNDLQAAKIQVADLSRSIDSLSTTVIEERQATELAQQEAQSVTNELNTCFYAIGSKKELKEANIIETGFLRKTKLMQADFQQSYFTRADKRTLNSIPTHSKKAKILTNMPSDSYNIEDADGYKIIQITDPARFWSLSNYLVIQVD</sequence>
<evidence type="ECO:0000313" key="1">
    <source>
        <dbReference type="EMBL" id="THG55405.1"/>
    </source>
</evidence>
<protein>
    <submittedName>
        <fullName evidence="1">Uncharacterized protein</fullName>
    </submittedName>
</protein>
<proteinExistence type="predicted"/>
<accession>A0AC61S962</accession>
<name>A0AC61S962_9BACT</name>
<dbReference type="EMBL" id="SSTG01000001">
    <property type="protein sequence ID" value="THG55405.1"/>
    <property type="molecule type" value="Genomic_DNA"/>
</dbReference>